<evidence type="ECO:0000313" key="1">
    <source>
        <dbReference type="EMBL" id="KAK0440190.1"/>
    </source>
</evidence>
<keyword evidence="2" id="KW-1185">Reference proteome</keyword>
<proteinExistence type="predicted"/>
<accession>A0AA39JDY3</accession>
<organism evidence="1 2">
    <name type="scientific">Armillaria tabescens</name>
    <name type="common">Ringless honey mushroom</name>
    <name type="synonym">Agaricus tabescens</name>
    <dbReference type="NCBI Taxonomy" id="1929756"/>
    <lineage>
        <taxon>Eukaryota</taxon>
        <taxon>Fungi</taxon>
        <taxon>Dikarya</taxon>
        <taxon>Basidiomycota</taxon>
        <taxon>Agaricomycotina</taxon>
        <taxon>Agaricomycetes</taxon>
        <taxon>Agaricomycetidae</taxon>
        <taxon>Agaricales</taxon>
        <taxon>Marasmiineae</taxon>
        <taxon>Physalacriaceae</taxon>
        <taxon>Desarmillaria</taxon>
    </lineage>
</organism>
<dbReference type="AlphaFoldDB" id="A0AA39JDY3"/>
<comment type="caution">
    <text evidence="1">The sequence shown here is derived from an EMBL/GenBank/DDBJ whole genome shotgun (WGS) entry which is preliminary data.</text>
</comment>
<sequence length="208" mass="23497">MQKRVSTNPRDRIAGLAYLVDTVAIPTYDTTQSEEDAWLALINAMSFKSRAELLFLYPKPGNGKKHWQPSWEQVMTEMPLRHDELGARIFRKDETDDDCVCYSNVINSDEVRGLAKESKGGPRQGELIIEKGTSTRRSCPLEIIADHGYPIPDGSYTLLASKGYSHWVIGEMQEGKFKKRSVFRMADDSEREMLEVLGVGEYGDISLC</sequence>
<reference evidence="1" key="1">
    <citation type="submission" date="2023-06" db="EMBL/GenBank/DDBJ databases">
        <authorList>
            <consortium name="Lawrence Berkeley National Laboratory"/>
            <person name="Ahrendt S."/>
            <person name="Sahu N."/>
            <person name="Indic B."/>
            <person name="Wong-Bajracharya J."/>
            <person name="Merenyi Z."/>
            <person name="Ke H.-M."/>
            <person name="Monk M."/>
            <person name="Kocsube S."/>
            <person name="Drula E."/>
            <person name="Lipzen A."/>
            <person name="Balint B."/>
            <person name="Henrissat B."/>
            <person name="Andreopoulos B."/>
            <person name="Martin F.M."/>
            <person name="Harder C.B."/>
            <person name="Rigling D."/>
            <person name="Ford K.L."/>
            <person name="Foster G.D."/>
            <person name="Pangilinan J."/>
            <person name="Papanicolaou A."/>
            <person name="Barry K."/>
            <person name="LaButti K."/>
            <person name="Viragh M."/>
            <person name="Koriabine M."/>
            <person name="Yan M."/>
            <person name="Riley R."/>
            <person name="Champramary S."/>
            <person name="Plett K.L."/>
            <person name="Tsai I.J."/>
            <person name="Slot J."/>
            <person name="Sipos G."/>
            <person name="Plett J."/>
            <person name="Nagy L.G."/>
            <person name="Grigoriev I.V."/>
        </authorList>
    </citation>
    <scope>NUCLEOTIDE SEQUENCE</scope>
    <source>
        <strain evidence="1">CCBAS 213</strain>
    </source>
</reference>
<protein>
    <submittedName>
        <fullName evidence="1">Uncharacterized protein</fullName>
    </submittedName>
</protein>
<dbReference type="RefSeq" id="XP_060323514.1">
    <property type="nucleotide sequence ID" value="XM_060478473.1"/>
</dbReference>
<dbReference type="EMBL" id="JAUEPS010000078">
    <property type="protein sequence ID" value="KAK0440190.1"/>
    <property type="molecule type" value="Genomic_DNA"/>
</dbReference>
<name>A0AA39JDY3_ARMTA</name>
<evidence type="ECO:0000313" key="2">
    <source>
        <dbReference type="Proteomes" id="UP001175211"/>
    </source>
</evidence>
<dbReference type="GeneID" id="85362021"/>
<dbReference type="Proteomes" id="UP001175211">
    <property type="component" value="Unassembled WGS sequence"/>
</dbReference>
<gene>
    <name evidence="1" type="ORF">EV420DRAFT_1650578</name>
</gene>